<dbReference type="GO" id="GO:0009229">
    <property type="term" value="P:thiamine diphosphate biosynthetic process"/>
    <property type="evidence" value="ECO:0007669"/>
    <property type="project" value="UniProtKB-UniRule"/>
</dbReference>
<dbReference type="GO" id="GO:0005737">
    <property type="term" value="C:cytoplasm"/>
    <property type="evidence" value="ECO:0007669"/>
    <property type="project" value="TreeGrafter"/>
</dbReference>
<evidence type="ECO:0000313" key="14">
    <source>
        <dbReference type="Proteomes" id="UP000248646"/>
    </source>
</evidence>
<feature type="binding site" evidence="9">
    <location>
        <position position="169"/>
    </location>
    <ligand>
        <name>2-[(2R,5Z)-2-carboxy-4-methylthiazol-5(2H)-ylidene]ethyl phosphate</name>
        <dbReference type="ChEBI" id="CHEBI:62899"/>
    </ligand>
</feature>
<accession>A0A2W7NA91</accession>
<feature type="domain" description="Thiamine phosphate synthase/TenI" evidence="12">
    <location>
        <begin position="8"/>
        <end position="192"/>
    </location>
</feature>
<evidence type="ECO:0000256" key="2">
    <source>
        <dbReference type="ARBA" id="ARBA00022679"/>
    </source>
</evidence>
<dbReference type="FunFam" id="3.20.20.70:FF:000096">
    <property type="entry name" value="Thiamine-phosphate synthase"/>
    <property type="match status" value="1"/>
</dbReference>
<dbReference type="NCBIfam" id="TIGR00693">
    <property type="entry name" value="thiE"/>
    <property type="match status" value="1"/>
</dbReference>
<dbReference type="HAMAP" id="MF_00097">
    <property type="entry name" value="TMP_synthase"/>
    <property type="match status" value="1"/>
</dbReference>
<comment type="pathway">
    <text evidence="1 9 11">Cofactor biosynthesis; thiamine diphosphate biosynthesis; thiamine phosphate from 4-amino-2-methyl-5-diphosphomethylpyrimidine and 4-methyl-5-(2-phosphoethyl)-thiazole: step 1/1.</text>
</comment>
<dbReference type="UniPathway" id="UPA00060">
    <property type="reaction ID" value="UER00141"/>
</dbReference>
<dbReference type="AlphaFoldDB" id="A0A2W7NA91"/>
<dbReference type="InterPro" id="IPR022998">
    <property type="entry name" value="ThiamineP_synth_TenI"/>
</dbReference>
<comment type="cofactor">
    <cofactor evidence="9">
        <name>Mg(2+)</name>
        <dbReference type="ChEBI" id="CHEBI:18420"/>
    </cofactor>
    <text evidence="9">Binds 1 Mg(2+) ion per subunit.</text>
</comment>
<evidence type="ECO:0000256" key="10">
    <source>
        <dbReference type="RuleBase" id="RU003826"/>
    </source>
</evidence>
<dbReference type="InterPro" id="IPR036206">
    <property type="entry name" value="ThiamineP_synth_sf"/>
</dbReference>
<evidence type="ECO:0000259" key="12">
    <source>
        <dbReference type="Pfam" id="PF02581"/>
    </source>
</evidence>
<keyword evidence="4 9" id="KW-0460">Magnesium</keyword>
<protein>
    <recommendedName>
        <fullName evidence="9">Thiamine-phosphate synthase</fullName>
        <shortName evidence="9">TP synthase</shortName>
        <shortName evidence="9">TPS</shortName>
        <ecNumber evidence="9">2.5.1.3</ecNumber>
    </recommendedName>
    <alternativeName>
        <fullName evidence="9">Thiamine-phosphate pyrophosphorylase</fullName>
        <shortName evidence="9">TMP pyrophosphorylase</shortName>
        <shortName evidence="9">TMP-PPase</shortName>
    </alternativeName>
</protein>
<name>A0A2W7NA91_9BACI</name>
<keyword evidence="14" id="KW-1185">Reference proteome</keyword>
<keyword evidence="5 9" id="KW-0784">Thiamine biosynthesis</keyword>
<dbReference type="PANTHER" id="PTHR20857:SF15">
    <property type="entry name" value="THIAMINE-PHOSPHATE SYNTHASE"/>
    <property type="match status" value="1"/>
</dbReference>
<evidence type="ECO:0000256" key="6">
    <source>
        <dbReference type="ARBA" id="ARBA00047334"/>
    </source>
</evidence>
<feature type="binding site" evidence="9">
    <location>
        <begin position="189"/>
        <end position="190"/>
    </location>
    <ligand>
        <name>2-[(2R,5Z)-2-carboxy-4-methylthiazol-5(2H)-ylidene]ethyl phosphate</name>
        <dbReference type="ChEBI" id="CHEBI:62899"/>
    </ligand>
</feature>
<evidence type="ECO:0000256" key="11">
    <source>
        <dbReference type="RuleBase" id="RU004253"/>
    </source>
</evidence>
<proteinExistence type="inferred from homology"/>
<comment type="catalytic activity">
    <reaction evidence="8 9 10">
        <text>2-[(2R,5Z)-2-carboxy-4-methylthiazol-5(2H)-ylidene]ethyl phosphate + 4-amino-2-methyl-5-(diphosphooxymethyl)pyrimidine + 2 H(+) = thiamine phosphate + CO2 + diphosphate</text>
        <dbReference type="Rhea" id="RHEA:47844"/>
        <dbReference type="ChEBI" id="CHEBI:15378"/>
        <dbReference type="ChEBI" id="CHEBI:16526"/>
        <dbReference type="ChEBI" id="CHEBI:33019"/>
        <dbReference type="ChEBI" id="CHEBI:37575"/>
        <dbReference type="ChEBI" id="CHEBI:57841"/>
        <dbReference type="ChEBI" id="CHEBI:62899"/>
        <dbReference type="EC" id="2.5.1.3"/>
    </reaction>
</comment>
<feature type="binding site" evidence="9">
    <location>
        <position position="111"/>
    </location>
    <ligand>
        <name>4-amino-2-methyl-5-(diphosphooxymethyl)pyrimidine</name>
        <dbReference type="ChEBI" id="CHEBI:57841"/>
    </ligand>
</feature>
<comment type="catalytic activity">
    <reaction evidence="7 9 10">
        <text>2-(2-carboxy-4-methylthiazol-5-yl)ethyl phosphate + 4-amino-2-methyl-5-(diphosphooxymethyl)pyrimidine + 2 H(+) = thiamine phosphate + CO2 + diphosphate</text>
        <dbReference type="Rhea" id="RHEA:47848"/>
        <dbReference type="ChEBI" id="CHEBI:15378"/>
        <dbReference type="ChEBI" id="CHEBI:16526"/>
        <dbReference type="ChEBI" id="CHEBI:33019"/>
        <dbReference type="ChEBI" id="CHEBI:37575"/>
        <dbReference type="ChEBI" id="CHEBI:57841"/>
        <dbReference type="ChEBI" id="CHEBI:62890"/>
        <dbReference type="EC" id="2.5.1.3"/>
    </reaction>
</comment>
<reference evidence="13 14" key="1">
    <citation type="submission" date="2018-06" db="EMBL/GenBank/DDBJ databases">
        <title>Genomic Encyclopedia of Type Strains, Phase IV (KMG-IV): sequencing the most valuable type-strain genomes for metagenomic binning, comparative biology and taxonomic classification.</title>
        <authorList>
            <person name="Goeker M."/>
        </authorList>
    </citation>
    <scope>NUCLEOTIDE SEQUENCE [LARGE SCALE GENOMIC DNA]</scope>
    <source>
        <strain evidence="13 14">DSM 5</strain>
    </source>
</reference>
<evidence type="ECO:0000256" key="1">
    <source>
        <dbReference type="ARBA" id="ARBA00005165"/>
    </source>
</evidence>
<dbReference type="CDD" id="cd00564">
    <property type="entry name" value="TMP_TenI"/>
    <property type="match status" value="1"/>
</dbReference>
<evidence type="ECO:0000256" key="3">
    <source>
        <dbReference type="ARBA" id="ARBA00022723"/>
    </source>
</evidence>
<organism evidence="13 14">
    <name type="scientific">Psychrobacillus insolitus</name>
    <dbReference type="NCBI Taxonomy" id="1461"/>
    <lineage>
        <taxon>Bacteria</taxon>
        <taxon>Bacillati</taxon>
        <taxon>Bacillota</taxon>
        <taxon>Bacilli</taxon>
        <taxon>Bacillales</taxon>
        <taxon>Bacillaceae</taxon>
        <taxon>Psychrobacillus</taxon>
    </lineage>
</organism>
<feature type="binding site" evidence="9">
    <location>
        <position position="93"/>
    </location>
    <ligand>
        <name>Mg(2+)</name>
        <dbReference type="ChEBI" id="CHEBI:18420"/>
    </ligand>
</feature>
<dbReference type="InterPro" id="IPR013785">
    <property type="entry name" value="Aldolase_TIM"/>
</dbReference>
<evidence type="ECO:0000256" key="5">
    <source>
        <dbReference type="ARBA" id="ARBA00022977"/>
    </source>
</evidence>
<feature type="binding site" evidence="9">
    <location>
        <position position="73"/>
    </location>
    <ligand>
        <name>4-amino-2-methyl-5-(diphosphooxymethyl)pyrimidine</name>
        <dbReference type="ChEBI" id="CHEBI:57841"/>
    </ligand>
</feature>
<dbReference type="RefSeq" id="WP_111438067.1">
    <property type="nucleotide sequence ID" value="NZ_QKZI01000001.1"/>
</dbReference>
<sequence>MKREQLEVYFIMGSQNVKSNEPLAVLEKALQAGVTIFQFREKGADARTGQAYEDFARACQKLCQKYTIPFIVNDDIELALKLDADGLHIGQDDLSVKEARKRIGEKILGVSVHTMSELEVAIQFDTDYVGIGPIYGTKSKDDAKPATGTRFLNQVATNYPSLPIVGIGGITPENTHEVIRAGGDGVAVISAICESEDIQATVQLFKINK</sequence>
<dbReference type="Proteomes" id="UP000248646">
    <property type="component" value="Unassembled WGS sequence"/>
</dbReference>
<evidence type="ECO:0000256" key="8">
    <source>
        <dbReference type="ARBA" id="ARBA00047883"/>
    </source>
</evidence>
<evidence type="ECO:0000313" key="13">
    <source>
        <dbReference type="EMBL" id="PZX07419.1"/>
    </source>
</evidence>
<dbReference type="PANTHER" id="PTHR20857">
    <property type="entry name" value="THIAMINE-PHOSPHATE PYROPHOSPHORYLASE"/>
    <property type="match status" value="1"/>
</dbReference>
<comment type="function">
    <text evidence="9">Condenses 4-methyl-5-(beta-hydroxyethyl)thiazole monophosphate (THZ-P) and 2-methyl-4-amino-5-hydroxymethyl pyrimidine pyrophosphate (HMP-PP) to form thiamine monophosphate (TMP).</text>
</comment>
<comment type="similarity">
    <text evidence="9 10">Belongs to the thiamine-phosphate synthase family.</text>
</comment>
<feature type="binding site" evidence="9">
    <location>
        <begin position="137"/>
        <end position="139"/>
    </location>
    <ligand>
        <name>2-[(2R,5Z)-2-carboxy-4-methylthiazol-5(2H)-ylidene]ethyl phosphate</name>
        <dbReference type="ChEBI" id="CHEBI:62899"/>
    </ligand>
</feature>
<evidence type="ECO:0000256" key="9">
    <source>
        <dbReference type="HAMAP-Rule" id="MF_00097"/>
    </source>
</evidence>
<feature type="binding site" evidence="9">
    <location>
        <position position="74"/>
    </location>
    <ligand>
        <name>Mg(2+)</name>
        <dbReference type="ChEBI" id="CHEBI:18420"/>
    </ligand>
</feature>
<gene>
    <name evidence="9" type="primary">thiE</name>
    <name evidence="13" type="ORF">C7437_101534</name>
</gene>
<dbReference type="GO" id="GO:0009228">
    <property type="term" value="P:thiamine biosynthetic process"/>
    <property type="evidence" value="ECO:0007669"/>
    <property type="project" value="UniProtKB-KW"/>
</dbReference>
<comment type="caution">
    <text evidence="13">The sequence shown here is derived from an EMBL/GenBank/DDBJ whole genome shotgun (WGS) entry which is preliminary data.</text>
</comment>
<feature type="binding site" evidence="9">
    <location>
        <begin position="38"/>
        <end position="42"/>
    </location>
    <ligand>
        <name>4-amino-2-methyl-5-(diphosphooxymethyl)pyrimidine</name>
        <dbReference type="ChEBI" id="CHEBI:57841"/>
    </ligand>
</feature>
<dbReference type="OrthoDB" id="9812206at2"/>
<evidence type="ECO:0000256" key="7">
    <source>
        <dbReference type="ARBA" id="ARBA00047851"/>
    </source>
</evidence>
<dbReference type="GO" id="GO:0000287">
    <property type="term" value="F:magnesium ion binding"/>
    <property type="evidence" value="ECO:0007669"/>
    <property type="project" value="UniProtKB-UniRule"/>
</dbReference>
<dbReference type="InterPro" id="IPR034291">
    <property type="entry name" value="TMP_synthase"/>
</dbReference>
<dbReference type="Pfam" id="PF02581">
    <property type="entry name" value="TMP-TENI"/>
    <property type="match status" value="1"/>
</dbReference>
<dbReference type="GO" id="GO:0004789">
    <property type="term" value="F:thiamine-phosphate diphosphorylase activity"/>
    <property type="evidence" value="ECO:0007669"/>
    <property type="project" value="UniProtKB-UniRule"/>
</dbReference>
<keyword evidence="2 9" id="KW-0808">Transferase</keyword>
<feature type="binding site" evidence="9">
    <location>
        <position position="140"/>
    </location>
    <ligand>
        <name>4-amino-2-methyl-5-(diphosphooxymethyl)pyrimidine</name>
        <dbReference type="ChEBI" id="CHEBI:57841"/>
    </ligand>
</feature>
<keyword evidence="3 9" id="KW-0479">Metal-binding</keyword>
<comment type="catalytic activity">
    <reaction evidence="6 9 10">
        <text>4-methyl-5-(2-phosphooxyethyl)-thiazole + 4-amino-2-methyl-5-(diphosphooxymethyl)pyrimidine + H(+) = thiamine phosphate + diphosphate</text>
        <dbReference type="Rhea" id="RHEA:22328"/>
        <dbReference type="ChEBI" id="CHEBI:15378"/>
        <dbReference type="ChEBI" id="CHEBI:33019"/>
        <dbReference type="ChEBI" id="CHEBI:37575"/>
        <dbReference type="ChEBI" id="CHEBI:57841"/>
        <dbReference type="ChEBI" id="CHEBI:58296"/>
        <dbReference type="EC" id="2.5.1.3"/>
    </reaction>
</comment>
<dbReference type="Gene3D" id="3.20.20.70">
    <property type="entry name" value="Aldolase class I"/>
    <property type="match status" value="1"/>
</dbReference>
<evidence type="ECO:0000256" key="4">
    <source>
        <dbReference type="ARBA" id="ARBA00022842"/>
    </source>
</evidence>
<dbReference type="SUPFAM" id="SSF51391">
    <property type="entry name" value="Thiamin phosphate synthase"/>
    <property type="match status" value="1"/>
</dbReference>
<dbReference type="EC" id="2.5.1.3" evidence="9"/>
<dbReference type="EMBL" id="QKZI01000001">
    <property type="protein sequence ID" value="PZX07419.1"/>
    <property type="molecule type" value="Genomic_DNA"/>
</dbReference>